<name>A0A0G0DKC5_9BACT</name>
<evidence type="ECO:0000259" key="3">
    <source>
        <dbReference type="PROSITE" id="PS51782"/>
    </source>
</evidence>
<dbReference type="SUPFAM" id="SSF51261">
    <property type="entry name" value="Duplicated hybrid motif"/>
    <property type="match status" value="1"/>
</dbReference>
<keyword evidence="2" id="KW-0812">Transmembrane</keyword>
<keyword evidence="2" id="KW-0472">Membrane</keyword>
<dbReference type="Proteomes" id="UP000034316">
    <property type="component" value="Unassembled WGS sequence"/>
</dbReference>
<gene>
    <name evidence="4" type="ORF">UR93_C0001G0088</name>
</gene>
<organism evidence="4 5">
    <name type="scientific">Berkelbacteria bacterium GW2011_GWA2_35_9</name>
    <dbReference type="NCBI Taxonomy" id="1618333"/>
    <lineage>
        <taxon>Bacteria</taxon>
        <taxon>Candidatus Berkelbacteria</taxon>
    </lineage>
</organism>
<dbReference type="GO" id="GO:0004222">
    <property type="term" value="F:metalloendopeptidase activity"/>
    <property type="evidence" value="ECO:0007669"/>
    <property type="project" value="TreeGrafter"/>
</dbReference>
<dbReference type="AlphaFoldDB" id="A0A0G0DKC5"/>
<feature type="domain" description="LysM" evidence="3">
    <location>
        <begin position="114"/>
        <end position="160"/>
    </location>
</feature>
<dbReference type="CDD" id="cd12797">
    <property type="entry name" value="M23_peptidase"/>
    <property type="match status" value="1"/>
</dbReference>
<evidence type="ECO:0000256" key="1">
    <source>
        <dbReference type="SAM" id="Coils"/>
    </source>
</evidence>
<dbReference type="PANTHER" id="PTHR21666">
    <property type="entry name" value="PEPTIDASE-RELATED"/>
    <property type="match status" value="1"/>
</dbReference>
<dbReference type="InterPro" id="IPR036779">
    <property type="entry name" value="LysM_dom_sf"/>
</dbReference>
<accession>A0A0G0DKC5</accession>
<protein>
    <submittedName>
        <fullName evidence="4">Peptidase M23</fullName>
    </submittedName>
</protein>
<evidence type="ECO:0000256" key="2">
    <source>
        <dbReference type="SAM" id="Phobius"/>
    </source>
</evidence>
<dbReference type="STRING" id="1618333.UR93_C0001G0088"/>
<dbReference type="Pfam" id="PF01551">
    <property type="entry name" value="Peptidase_M23"/>
    <property type="match status" value="1"/>
</dbReference>
<dbReference type="PROSITE" id="PS51782">
    <property type="entry name" value="LYSM"/>
    <property type="match status" value="1"/>
</dbReference>
<evidence type="ECO:0000313" key="5">
    <source>
        <dbReference type="Proteomes" id="UP000034316"/>
    </source>
</evidence>
<comment type="caution">
    <text evidence="4">The sequence shown here is derived from an EMBL/GenBank/DDBJ whole genome shotgun (WGS) entry which is preliminary data.</text>
</comment>
<keyword evidence="1" id="KW-0175">Coiled coil</keyword>
<dbReference type="InterPro" id="IPR018392">
    <property type="entry name" value="LysM"/>
</dbReference>
<dbReference type="Pfam" id="PF01476">
    <property type="entry name" value="LysM"/>
    <property type="match status" value="1"/>
</dbReference>
<proteinExistence type="predicted"/>
<reference evidence="4 5" key="1">
    <citation type="journal article" date="2015" name="Nature">
        <title>rRNA introns, odd ribosomes, and small enigmatic genomes across a large radiation of phyla.</title>
        <authorList>
            <person name="Brown C.T."/>
            <person name="Hug L.A."/>
            <person name="Thomas B.C."/>
            <person name="Sharon I."/>
            <person name="Castelle C.J."/>
            <person name="Singh A."/>
            <person name="Wilkins M.J."/>
            <person name="Williams K.H."/>
            <person name="Banfield J.F."/>
        </authorList>
    </citation>
    <scope>NUCLEOTIDE SEQUENCE [LARGE SCALE GENOMIC DNA]</scope>
</reference>
<dbReference type="EMBL" id="LBRB01000001">
    <property type="protein sequence ID" value="KKP89256.1"/>
    <property type="molecule type" value="Genomic_DNA"/>
</dbReference>
<dbReference type="CDD" id="cd00118">
    <property type="entry name" value="LysM"/>
    <property type="match status" value="1"/>
</dbReference>
<feature type="transmembrane region" description="Helical" evidence="2">
    <location>
        <begin position="29"/>
        <end position="48"/>
    </location>
</feature>
<dbReference type="Gene3D" id="3.10.350.10">
    <property type="entry name" value="LysM domain"/>
    <property type="match status" value="1"/>
</dbReference>
<dbReference type="InterPro" id="IPR050570">
    <property type="entry name" value="Cell_wall_metabolism_enzyme"/>
</dbReference>
<keyword evidence="2" id="KW-1133">Transmembrane helix</keyword>
<evidence type="ECO:0000313" key="4">
    <source>
        <dbReference type="EMBL" id="KKP89256.1"/>
    </source>
</evidence>
<dbReference type="Gene3D" id="2.70.70.10">
    <property type="entry name" value="Glucose Permease (Domain IIA)"/>
    <property type="match status" value="1"/>
</dbReference>
<dbReference type="PANTHER" id="PTHR21666:SF290">
    <property type="entry name" value="PEPTIDASE M23 DOMAIN PROTEIN"/>
    <property type="match status" value="1"/>
</dbReference>
<dbReference type="SMART" id="SM00257">
    <property type="entry name" value="LysM"/>
    <property type="match status" value="1"/>
</dbReference>
<dbReference type="InterPro" id="IPR011055">
    <property type="entry name" value="Dup_hybrid_motif"/>
</dbReference>
<dbReference type="SUPFAM" id="SSF54106">
    <property type="entry name" value="LysM domain"/>
    <property type="match status" value="1"/>
</dbReference>
<dbReference type="InterPro" id="IPR016047">
    <property type="entry name" value="M23ase_b-sheet_dom"/>
</dbReference>
<feature type="coiled-coil region" evidence="1">
    <location>
        <begin position="172"/>
        <end position="205"/>
    </location>
</feature>
<sequence>MTKIIKNYTAKFTKFFYKEIWHDNLGLGFTKQTLTVLILSFIVLLFNFSKNKVLAQDKTLLEVGNSNSVALISEIQNYTSFIDENPDELIEYLEGTDRSYIEKPSIGDTIESPYKYTVSKGETLSQIAEKFNLHVATILEANDLSPSESENISPGTTLTIPPYDTDVSMAWLDEVNRIKEEKERLARIEEEKKKREAEIIRQKNLAKLKSSSKQTASSSYNTSSGPGGYITPISSKGISRGISRGHTGIDYRADVGTPVVASGGGQVIEITNGWSGGWGISVVLSHGGGITTRYAHLSKISVGIGQTVSAGSLVGYSGNTGFSTGPHLHFEMRSNGSVVYPFK</sequence>